<feature type="region of interest" description="Disordered" evidence="1">
    <location>
        <begin position="333"/>
        <end position="386"/>
    </location>
</feature>
<evidence type="ECO:0000313" key="4">
    <source>
        <dbReference type="Proteomes" id="UP000756132"/>
    </source>
</evidence>
<organism evidence="3 4">
    <name type="scientific">Passalora fulva</name>
    <name type="common">Tomato leaf mold</name>
    <name type="synonym">Cladosporium fulvum</name>
    <dbReference type="NCBI Taxonomy" id="5499"/>
    <lineage>
        <taxon>Eukaryota</taxon>
        <taxon>Fungi</taxon>
        <taxon>Dikarya</taxon>
        <taxon>Ascomycota</taxon>
        <taxon>Pezizomycotina</taxon>
        <taxon>Dothideomycetes</taxon>
        <taxon>Dothideomycetidae</taxon>
        <taxon>Mycosphaerellales</taxon>
        <taxon>Mycosphaerellaceae</taxon>
        <taxon>Fulvia</taxon>
    </lineage>
</organism>
<dbReference type="Proteomes" id="UP000756132">
    <property type="component" value="Chromosome 2"/>
</dbReference>
<keyword evidence="2" id="KW-0472">Membrane</keyword>
<sequence length="386" mass="41305">MHYQVIIREVHRLWRRQMISVTWAATPHLTPELINVTTSIPYDPLRSFSPPDSCLGSTYTLAPEGNDTFLITAARRGPQSGCYPSEASWDGITLGAMTTDAVTFSPGTCPAGYITYTGGTVRNNANITLATCCPAKTLTLAVNTTVGVAICQEVGPGAAGITLIHGTSLIRTYAPYLQAIPIVVGFQESDLDFLRREPSISSDSPQPGASVSGQPIATSSTFPLPSPIPPSPGLSTGVQAGIGVAAASAAMLFLVIGAFLWRRRKRRQLVATISEGGIGKAELPGEGVHRELGQEYAVYEKGTSDRPPEMANTERAELETDWTGWEAPAVVEVELSRPTSLAPDGDRDRSRQDLQALAKPSRAEEETGRRLPSVDIVRSQDTAQDM</sequence>
<gene>
    <name evidence="3" type="ORF">CLAFUR5_02463</name>
</gene>
<proteinExistence type="predicted"/>
<dbReference type="OrthoDB" id="4770059at2759"/>
<dbReference type="AlphaFoldDB" id="A0A9Q8LBG4"/>
<protein>
    <submittedName>
        <fullName evidence="3">Uncharacterized protein</fullName>
    </submittedName>
</protein>
<feature type="transmembrane region" description="Helical" evidence="2">
    <location>
        <begin position="240"/>
        <end position="261"/>
    </location>
</feature>
<reference evidence="3" key="2">
    <citation type="journal article" date="2022" name="Microb. Genom.">
        <title>A chromosome-scale genome assembly of the tomato pathogen Cladosporium fulvum reveals a compartmentalized genome architecture and the presence of a dispensable chromosome.</title>
        <authorList>
            <person name="Zaccaron A.Z."/>
            <person name="Chen L.H."/>
            <person name="Samaras A."/>
            <person name="Stergiopoulos I."/>
        </authorList>
    </citation>
    <scope>NUCLEOTIDE SEQUENCE</scope>
    <source>
        <strain evidence="3">Race5_Kim</strain>
    </source>
</reference>
<accession>A0A9Q8LBG4</accession>
<dbReference type="GeneID" id="71982341"/>
<feature type="compositionally biased region" description="Polar residues" evidence="1">
    <location>
        <begin position="199"/>
        <end position="217"/>
    </location>
</feature>
<evidence type="ECO:0000256" key="2">
    <source>
        <dbReference type="SAM" id="Phobius"/>
    </source>
</evidence>
<dbReference type="RefSeq" id="XP_047758802.1">
    <property type="nucleotide sequence ID" value="XM_047901611.1"/>
</dbReference>
<name>A0A9Q8LBG4_PASFU</name>
<feature type="region of interest" description="Disordered" evidence="1">
    <location>
        <begin position="197"/>
        <end position="230"/>
    </location>
</feature>
<evidence type="ECO:0000313" key="3">
    <source>
        <dbReference type="EMBL" id="UJO14436.1"/>
    </source>
</evidence>
<evidence type="ECO:0000256" key="1">
    <source>
        <dbReference type="SAM" id="MobiDB-lite"/>
    </source>
</evidence>
<dbReference type="KEGG" id="ffu:CLAFUR5_02463"/>
<reference evidence="3" key="1">
    <citation type="submission" date="2021-12" db="EMBL/GenBank/DDBJ databases">
        <authorList>
            <person name="Zaccaron A."/>
            <person name="Stergiopoulos I."/>
        </authorList>
    </citation>
    <scope>NUCLEOTIDE SEQUENCE</scope>
    <source>
        <strain evidence="3">Race5_Kim</strain>
    </source>
</reference>
<keyword evidence="2" id="KW-1133">Transmembrane helix</keyword>
<keyword evidence="2" id="KW-0812">Transmembrane</keyword>
<dbReference type="EMBL" id="CP090164">
    <property type="protein sequence ID" value="UJO14436.1"/>
    <property type="molecule type" value="Genomic_DNA"/>
</dbReference>
<keyword evidence="4" id="KW-1185">Reference proteome</keyword>